<gene>
    <name evidence="2" type="ORF">KIP89_11740</name>
</gene>
<accession>A0ABS5RAB8</accession>
<dbReference type="Proteomes" id="UP001166585">
    <property type="component" value="Unassembled WGS sequence"/>
</dbReference>
<dbReference type="Gene3D" id="3.40.50.2300">
    <property type="match status" value="1"/>
</dbReference>
<dbReference type="Pfam" id="PF21332">
    <property type="entry name" value="AmiR_N"/>
    <property type="match status" value="1"/>
</dbReference>
<dbReference type="SUPFAM" id="SSF52172">
    <property type="entry name" value="CheY-like"/>
    <property type="match status" value="1"/>
</dbReference>
<protein>
    <submittedName>
        <fullName evidence="2">ANTAR domain-containing protein</fullName>
    </submittedName>
</protein>
<evidence type="ECO:0000313" key="2">
    <source>
        <dbReference type="EMBL" id="MBS9477779.1"/>
    </source>
</evidence>
<sequence length="201" mass="22686">MAIEILKELRGLRVHVIHPPDEERASLVEHLRRIGCHVDIIWPVPAEWPAADIVLLAIEQDARAAIMKLLKSDPHARPTLIAIVGYENPSTLQLVLESGAVAVVERPIRPFGLLTNLTIARSLWLEREDARRRVAKLERKLSGIQKIQKAKSILMDSQGLSEEEAYQSIRRQAMAKRMAMEEMALAIINANELLNYRPKDG</sequence>
<dbReference type="Pfam" id="PF03861">
    <property type="entry name" value="ANTAR"/>
    <property type="match status" value="1"/>
</dbReference>
<dbReference type="InterPro" id="IPR008327">
    <property type="entry name" value="Sig_transdc_resp-reg_antiterm"/>
</dbReference>
<dbReference type="PIRSF" id="PIRSF036382">
    <property type="entry name" value="RR_antiterm"/>
    <property type="match status" value="1"/>
</dbReference>
<dbReference type="PROSITE" id="PS50921">
    <property type="entry name" value="ANTAR"/>
    <property type="match status" value="1"/>
</dbReference>
<evidence type="ECO:0000259" key="1">
    <source>
        <dbReference type="PROSITE" id="PS50921"/>
    </source>
</evidence>
<dbReference type="SMART" id="SM01012">
    <property type="entry name" value="ANTAR"/>
    <property type="match status" value="1"/>
</dbReference>
<organism evidence="2 3">
    <name type="scientific">Ancylobacter radicis</name>
    <dbReference type="NCBI Taxonomy" id="2836179"/>
    <lineage>
        <taxon>Bacteria</taxon>
        <taxon>Pseudomonadati</taxon>
        <taxon>Pseudomonadota</taxon>
        <taxon>Alphaproteobacteria</taxon>
        <taxon>Hyphomicrobiales</taxon>
        <taxon>Xanthobacteraceae</taxon>
        <taxon>Ancylobacter</taxon>
    </lineage>
</organism>
<proteinExistence type="predicted"/>
<feature type="domain" description="ANTAR" evidence="1">
    <location>
        <begin position="127"/>
        <end position="188"/>
    </location>
</feature>
<name>A0ABS5RAB8_9HYPH</name>
<comment type="caution">
    <text evidence="2">The sequence shown here is derived from an EMBL/GenBank/DDBJ whole genome shotgun (WGS) entry which is preliminary data.</text>
</comment>
<dbReference type="Gene3D" id="1.10.10.10">
    <property type="entry name" value="Winged helix-like DNA-binding domain superfamily/Winged helix DNA-binding domain"/>
    <property type="match status" value="1"/>
</dbReference>
<dbReference type="InterPro" id="IPR005561">
    <property type="entry name" value="ANTAR"/>
</dbReference>
<keyword evidence="3" id="KW-1185">Reference proteome</keyword>
<dbReference type="InterPro" id="IPR036388">
    <property type="entry name" value="WH-like_DNA-bd_sf"/>
</dbReference>
<dbReference type="InterPro" id="IPR011006">
    <property type="entry name" value="CheY-like_superfamily"/>
</dbReference>
<dbReference type="EMBL" id="JAHCQH010000016">
    <property type="protein sequence ID" value="MBS9477779.1"/>
    <property type="molecule type" value="Genomic_DNA"/>
</dbReference>
<dbReference type="InterPro" id="IPR049021">
    <property type="entry name" value="AmiR_N"/>
</dbReference>
<dbReference type="RefSeq" id="WP_213755619.1">
    <property type="nucleotide sequence ID" value="NZ_JAHCQH010000016.1"/>
</dbReference>
<reference evidence="2" key="1">
    <citation type="submission" date="2021-05" db="EMBL/GenBank/DDBJ databases">
        <authorList>
            <person name="Sun Q."/>
            <person name="Inoue M."/>
        </authorList>
    </citation>
    <scope>NUCLEOTIDE SEQUENCE</scope>
    <source>
        <strain evidence="2">VKM B-3255</strain>
    </source>
</reference>
<evidence type="ECO:0000313" key="3">
    <source>
        <dbReference type="Proteomes" id="UP001166585"/>
    </source>
</evidence>